<comment type="caution">
    <text evidence="2">The sequence shown here is derived from an EMBL/GenBank/DDBJ whole genome shotgun (WGS) entry which is preliminary data.</text>
</comment>
<accession>A0A2H0UXU6</accession>
<evidence type="ECO:0008006" key="4">
    <source>
        <dbReference type="Google" id="ProtNLM"/>
    </source>
</evidence>
<reference evidence="3" key="1">
    <citation type="submission" date="2017-09" db="EMBL/GenBank/DDBJ databases">
        <title>Depth-based differentiation of microbial function through sediment-hosted aquifers and enrichment of novel symbionts in the deep terrestrial subsurface.</title>
        <authorList>
            <person name="Probst A.J."/>
            <person name="Ladd B."/>
            <person name="Jarett J.K."/>
            <person name="Geller-Mcgrath D.E."/>
            <person name="Sieber C.M.K."/>
            <person name="Emerson J.B."/>
            <person name="Anantharaman K."/>
            <person name="Thomas B.C."/>
            <person name="Malmstrom R."/>
            <person name="Stieglmeier M."/>
            <person name="Klingl A."/>
            <person name="Woyke T."/>
            <person name="Ryan C.M."/>
            <person name="Banfield J.F."/>
        </authorList>
    </citation>
    <scope>NUCLEOTIDE SEQUENCE [LARGE SCALE GENOMIC DNA]</scope>
</reference>
<keyword evidence="1" id="KW-0472">Membrane</keyword>
<feature type="transmembrane region" description="Helical" evidence="1">
    <location>
        <begin position="43"/>
        <end position="62"/>
    </location>
</feature>
<proteinExistence type="predicted"/>
<dbReference type="EMBL" id="PFAV01000021">
    <property type="protein sequence ID" value="PIR91661.1"/>
    <property type="molecule type" value="Genomic_DNA"/>
</dbReference>
<keyword evidence="1" id="KW-0812">Transmembrane</keyword>
<organism evidence="2 3">
    <name type="scientific">bacterium (Candidatus Gribaldobacteria) CG10_big_fil_rev_8_21_14_0_10_41_12</name>
    <dbReference type="NCBI Taxonomy" id="2014277"/>
    <lineage>
        <taxon>Bacteria</taxon>
        <taxon>Candidatus Gribaldobacteria</taxon>
    </lineage>
</organism>
<evidence type="ECO:0000313" key="2">
    <source>
        <dbReference type="EMBL" id="PIR91661.1"/>
    </source>
</evidence>
<keyword evidence="1" id="KW-1133">Transmembrane helix</keyword>
<gene>
    <name evidence="2" type="ORF">COU03_01275</name>
</gene>
<dbReference type="InterPro" id="IPR011250">
    <property type="entry name" value="OMP/PagP_B-barrel"/>
</dbReference>
<evidence type="ECO:0000256" key="1">
    <source>
        <dbReference type="SAM" id="Phobius"/>
    </source>
</evidence>
<evidence type="ECO:0000313" key="3">
    <source>
        <dbReference type="Proteomes" id="UP000228906"/>
    </source>
</evidence>
<dbReference type="AlphaFoldDB" id="A0A2H0UXU6"/>
<protein>
    <recommendedName>
        <fullName evidence="4">Outer membrane protein beta-barrel domain-containing protein</fullName>
    </recommendedName>
</protein>
<name>A0A2H0UXU6_9BACT</name>
<sequence>MIPFSLGLKGVFFINPTLAFYIKAGPNWIGLKENSDYTYFKNGVFKYTFGATFGAGFLIHVYENFSLDLFSNYIYGRKSYVDKYSNIRIKRYFGGFQFGAGLSFSY</sequence>
<dbReference type="Proteomes" id="UP000228906">
    <property type="component" value="Unassembled WGS sequence"/>
</dbReference>
<dbReference type="SUPFAM" id="SSF56925">
    <property type="entry name" value="OMPA-like"/>
    <property type="match status" value="1"/>
</dbReference>